<organism evidence="1">
    <name type="scientific">Euplotes harpa</name>
    <dbReference type="NCBI Taxonomy" id="151035"/>
    <lineage>
        <taxon>Eukaryota</taxon>
        <taxon>Sar</taxon>
        <taxon>Alveolata</taxon>
        <taxon>Ciliophora</taxon>
        <taxon>Intramacronucleata</taxon>
        <taxon>Spirotrichea</taxon>
        <taxon>Hypotrichia</taxon>
        <taxon>Euplotida</taxon>
        <taxon>Euplotidae</taxon>
        <taxon>Euplotes</taxon>
    </lineage>
</organism>
<gene>
    <name evidence="1" type="ORF">EHAR0213_LOCUS17934</name>
</gene>
<dbReference type="AlphaFoldDB" id="A0A7S3JMB4"/>
<proteinExistence type="predicted"/>
<accession>A0A7S3JMB4</accession>
<name>A0A7S3JMB4_9SPIT</name>
<evidence type="ECO:0000313" key="1">
    <source>
        <dbReference type="EMBL" id="CAE0359010.1"/>
    </source>
</evidence>
<protein>
    <submittedName>
        <fullName evidence="1">Uncharacterized protein</fullName>
    </submittedName>
</protein>
<dbReference type="EMBL" id="HBII01042944">
    <property type="protein sequence ID" value="CAE0359010.1"/>
    <property type="molecule type" value="Transcribed_RNA"/>
</dbReference>
<sequence>MSHSALSAEKSENLRKQLGSFDDGTKICSAHDMLSKATGIGLGYIGKKRKIFVNEICDMLKVLVTNKKQLTEAKMISSSCNKKNKDDMNNLCGDDNLVTFREITFFEEISILRF</sequence>
<reference evidence="1" key="1">
    <citation type="submission" date="2021-01" db="EMBL/GenBank/DDBJ databases">
        <authorList>
            <person name="Corre E."/>
            <person name="Pelletier E."/>
            <person name="Niang G."/>
            <person name="Scheremetjew M."/>
            <person name="Finn R."/>
            <person name="Kale V."/>
            <person name="Holt S."/>
            <person name="Cochrane G."/>
            <person name="Meng A."/>
            <person name="Brown T."/>
            <person name="Cohen L."/>
        </authorList>
    </citation>
    <scope>NUCLEOTIDE SEQUENCE</scope>
    <source>
        <strain evidence="1">FSP1.4</strain>
    </source>
</reference>